<keyword evidence="3" id="KW-1185">Reference proteome</keyword>
<keyword evidence="1" id="KW-0812">Transmembrane</keyword>
<sequence length="145" mass="15744">MTALDNHRINQLKWLYSAMTGVCAAYFLALFSGEAKLGESIFLQLSTLAFAISLPLFTTFSLTHVIMIEGALSSEACEAALKQSWVLRLTTGGLIVFASGFLLLIGHFSISAMLGSFFVSVCCFFSLRGFIRGIKSATDAKKKLI</sequence>
<evidence type="ECO:0000313" key="2">
    <source>
        <dbReference type="EMBL" id="NGN99929.1"/>
    </source>
</evidence>
<dbReference type="RefSeq" id="WP_165018113.1">
    <property type="nucleotide sequence ID" value="NZ_JAALDL010000020.1"/>
</dbReference>
<feature type="transmembrane region" description="Helical" evidence="1">
    <location>
        <begin position="112"/>
        <end position="131"/>
    </location>
</feature>
<feature type="transmembrane region" description="Helical" evidence="1">
    <location>
        <begin position="41"/>
        <end position="65"/>
    </location>
</feature>
<feature type="transmembrane region" description="Helical" evidence="1">
    <location>
        <begin position="12"/>
        <end position="29"/>
    </location>
</feature>
<accession>A0A6M1RQY2</accession>
<protein>
    <submittedName>
        <fullName evidence="2">Uncharacterized protein</fullName>
    </submittedName>
</protein>
<organism evidence="2 3">
    <name type="scientific">Grimontia sedimenti</name>
    <dbReference type="NCBI Taxonomy" id="2711294"/>
    <lineage>
        <taxon>Bacteria</taxon>
        <taxon>Pseudomonadati</taxon>
        <taxon>Pseudomonadota</taxon>
        <taxon>Gammaproteobacteria</taxon>
        <taxon>Vibrionales</taxon>
        <taxon>Vibrionaceae</taxon>
        <taxon>Grimontia</taxon>
    </lineage>
</organism>
<keyword evidence="1" id="KW-0472">Membrane</keyword>
<dbReference type="AlphaFoldDB" id="A0A6M1RQY2"/>
<proteinExistence type="predicted"/>
<evidence type="ECO:0000313" key="3">
    <source>
        <dbReference type="Proteomes" id="UP000473008"/>
    </source>
</evidence>
<evidence type="ECO:0000256" key="1">
    <source>
        <dbReference type="SAM" id="Phobius"/>
    </source>
</evidence>
<dbReference type="EMBL" id="JAALDL010000020">
    <property type="protein sequence ID" value="NGN99929.1"/>
    <property type="molecule type" value="Genomic_DNA"/>
</dbReference>
<name>A0A6M1RQY2_9GAMM</name>
<reference evidence="2 3" key="1">
    <citation type="submission" date="2020-02" db="EMBL/GenBank/DDBJ databases">
        <title>The draft genome of Grimontia sedimenta sp. nov., isolated from benthic sediments near coral reefs south of Kuwait.</title>
        <authorList>
            <person name="Mahmoud H.M."/>
            <person name="Jose L."/>
            <person name="Eapen S."/>
        </authorList>
    </citation>
    <scope>NUCLEOTIDE SEQUENCE [LARGE SCALE GENOMIC DNA]</scope>
    <source>
        <strain evidence="2 3">S25</strain>
    </source>
</reference>
<comment type="caution">
    <text evidence="2">The sequence shown here is derived from an EMBL/GenBank/DDBJ whole genome shotgun (WGS) entry which is preliminary data.</text>
</comment>
<keyword evidence="1" id="KW-1133">Transmembrane helix</keyword>
<feature type="transmembrane region" description="Helical" evidence="1">
    <location>
        <begin position="85"/>
        <end position="106"/>
    </location>
</feature>
<gene>
    <name evidence="2" type="ORF">G5S52_20520</name>
</gene>
<dbReference type="Proteomes" id="UP000473008">
    <property type="component" value="Unassembled WGS sequence"/>
</dbReference>